<feature type="transmembrane region" description="Helical" evidence="9">
    <location>
        <begin position="363"/>
        <end position="388"/>
    </location>
</feature>
<evidence type="ECO:0000256" key="6">
    <source>
        <dbReference type="ARBA" id="ARBA00023136"/>
    </source>
</evidence>
<dbReference type="Gene3D" id="1.20.1250.20">
    <property type="entry name" value="MFS general substrate transporter like domains"/>
    <property type="match status" value="1"/>
</dbReference>
<keyword evidence="12" id="KW-1185">Reference proteome</keyword>
<feature type="transmembrane region" description="Helical" evidence="9">
    <location>
        <begin position="337"/>
        <end position="357"/>
    </location>
</feature>
<evidence type="ECO:0000256" key="1">
    <source>
        <dbReference type="ARBA" id="ARBA00004651"/>
    </source>
</evidence>
<dbReference type="InterPro" id="IPR004638">
    <property type="entry name" value="EmrB-like"/>
</dbReference>
<feature type="transmembrane region" description="Helical" evidence="9">
    <location>
        <begin position="458"/>
        <end position="477"/>
    </location>
</feature>
<name>A0A0F7FST1_9ACTN</name>
<sequence length="506" mass="52252">MSPAPGALDPRRWRILTFIAIAQLMVVLDATIVNIALPSAQEDLGLSDGNRQWVITAYALAFGGLLLFGGRIADLWGRRNAFITGLVGFALASALGGAAQNSGLLFASRALQGVFAALLAPAALSLLTVMFTEAKERAKAFGIFGAIAGAGGAVGLLLGGVLTEYLDWRWTFYVNIPFAIVAIVGAIALIKEPEGSRNRSPLDLPGVLLATGGLVALVYGFSRAEEAGWGDGVTIGMFVAAVVLLTSFVAVEARVAHPLLPLRVVLDRNRGGAYAATGIAVIGMFGLFLFLTFYMQLIKGYSPVVTGVAFLPMVAGMITGSTQIATRLMLRVPPRHLMVPGYLVAAVGMLLLTQIGMDTSYPLLILPAMVLIGLGLGTAMMPAMQLATGGVQPADAGIASAMVNTSQQVGGAIGTALLNTIAASATTSYLAARTQVGMSEQAQGLLALEGQVHGFSRGIWWAFGILLLSATIAGVLINGKGASAARGQDAPAGEGREGEPVPVLAH</sequence>
<dbReference type="InterPro" id="IPR011701">
    <property type="entry name" value="MFS"/>
</dbReference>
<dbReference type="EMBL" id="CP009922">
    <property type="protein sequence ID" value="AKG43408.1"/>
    <property type="molecule type" value="Genomic_DNA"/>
</dbReference>
<dbReference type="InterPro" id="IPR005829">
    <property type="entry name" value="Sugar_transporter_CS"/>
</dbReference>
<dbReference type="PROSITE" id="PS50850">
    <property type="entry name" value="MFS"/>
    <property type="match status" value="1"/>
</dbReference>
<feature type="transmembrane region" description="Helical" evidence="9">
    <location>
        <begin position="202"/>
        <end position="221"/>
    </location>
</feature>
<dbReference type="AlphaFoldDB" id="A0A0F7FST1"/>
<evidence type="ECO:0000256" key="5">
    <source>
        <dbReference type="ARBA" id="ARBA00022989"/>
    </source>
</evidence>
<feature type="transmembrane region" description="Helical" evidence="9">
    <location>
        <begin position="15"/>
        <end position="37"/>
    </location>
</feature>
<keyword evidence="6 9" id="KW-0472">Membrane</keyword>
<evidence type="ECO:0000256" key="7">
    <source>
        <dbReference type="ARBA" id="ARBA00023251"/>
    </source>
</evidence>
<feature type="transmembrane region" description="Helical" evidence="9">
    <location>
        <begin position="52"/>
        <end position="69"/>
    </location>
</feature>
<keyword evidence="4 9" id="KW-0812">Transmembrane</keyword>
<dbReference type="Proteomes" id="UP000034034">
    <property type="component" value="Chromosome"/>
</dbReference>
<evidence type="ECO:0000259" key="10">
    <source>
        <dbReference type="PROSITE" id="PS50850"/>
    </source>
</evidence>
<evidence type="ECO:0000313" key="12">
    <source>
        <dbReference type="Proteomes" id="UP000034034"/>
    </source>
</evidence>
<dbReference type="Gene3D" id="1.20.1720.10">
    <property type="entry name" value="Multidrug resistance protein D"/>
    <property type="match status" value="1"/>
</dbReference>
<dbReference type="InterPro" id="IPR020846">
    <property type="entry name" value="MFS_dom"/>
</dbReference>
<dbReference type="PANTHER" id="PTHR42718:SF46">
    <property type="entry name" value="BLR6921 PROTEIN"/>
    <property type="match status" value="1"/>
</dbReference>
<dbReference type="PATRIC" id="fig|408015.6.peg.2054"/>
<reference evidence="11" key="1">
    <citation type="submission" date="2019-08" db="EMBL/GenBank/DDBJ databases">
        <title>Complete genome sequence of a mangrove-derived Streptomyces xiamenensis.</title>
        <authorList>
            <person name="Xu J."/>
        </authorList>
    </citation>
    <scope>NUCLEOTIDE SEQUENCE</scope>
    <source>
        <strain evidence="11">318</strain>
    </source>
</reference>
<gene>
    <name evidence="11" type="ORF">SXIM_20240</name>
</gene>
<evidence type="ECO:0000256" key="2">
    <source>
        <dbReference type="ARBA" id="ARBA00022448"/>
    </source>
</evidence>
<keyword evidence="5 9" id="KW-1133">Transmembrane helix</keyword>
<feature type="domain" description="Major facilitator superfamily (MFS) profile" evidence="10">
    <location>
        <begin position="15"/>
        <end position="482"/>
    </location>
</feature>
<dbReference type="Pfam" id="PF07690">
    <property type="entry name" value="MFS_1"/>
    <property type="match status" value="1"/>
</dbReference>
<accession>A0A0F7FST1</accession>
<evidence type="ECO:0000313" key="11">
    <source>
        <dbReference type="EMBL" id="AKG43408.1"/>
    </source>
</evidence>
<dbReference type="KEGG" id="sxi:SXIM_20240"/>
<dbReference type="PANTHER" id="PTHR42718">
    <property type="entry name" value="MAJOR FACILITATOR SUPERFAMILY MULTIDRUG TRANSPORTER MFSC"/>
    <property type="match status" value="1"/>
</dbReference>
<feature type="transmembrane region" description="Helical" evidence="9">
    <location>
        <begin position="111"/>
        <end position="131"/>
    </location>
</feature>
<feature type="transmembrane region" description="Helical" evidence="9">
    <location>
        <begin position="301"/>
        <end position="325"/>
    </location>
</feature>
<dbReference type="GO" id="GO:0022857">
    <property type="term" value="F:transmembrane transporter activity"/>
    <property type="evidence" value="ECO:0007669"/>
    <property type="project" value="InterPro"/>
</dbReference>
<dbReference type="GO" id="GO:0046677">
    <property type="term" value="P:response to antibiotic"/>
    <property type="evidence" value="ECO:0007669"/>
    <property type="project" value="UniProtKB-KW"/>
</dbReference>
<feature type="region of interest" description="Disordered" evidence="8">
    <location>
        <begin position="485"/>
        <end position="506"/>
    </location>
</feature>
<evidence type="ECO:0000256" key="3">
    <source>
        <dbReference type="ARBA" id="ARBA00022475"/>
    </source>
</evidence>
<feature type="transmembrane region" description="Helical" evidence="9">
    <location>
        <begin position="172"/>
        <end position="190"/>
    </location>
</feature>
<keyword evidence="3" id="KW-1003">Cell membrane</keyword>
<feature type="transmembrane region" description="Helical" evidence="9">
    <location>
        <begin position="272"/>
        <end position="295"/>
    </location>
</feature>
<evidence type="ECO:0000256" key="9">
    <source>
        <dbReference type="SAM" id="Phobius"/>
    </source>
</evidence>
<feature type="transmembrane region" description="Helical" evidence="9">
    <location>
        <begin position="81"/>
        <end position="99"/>
    </location>
</feature>
<keyword evidence="2" id="KW-0813">Transport</keyword>
<dbReference type="PRINTS" id="PR01036">
    <property type="entry name" value="TCRTETB"/>
</dbReference>
<dbReference type="HOGENOM" id="CLU_000960_28_2_11"/>
<proteinExistence type="predicted"/>
<dbReference type="NCBIfam" id="TIGR00711">
    <property type="entry name" value="efflux_EmrB"/>
    <property type="match status" value="1"/>
</dbReference>
<dbReference type="STRING" id="408015.SXIM_20240"/>
<dbReference type="SUPFAM" id="SSF103473">
    <property type="entry name" value="MFS general substrate transporter"/>
    <property type="match status" value="1"/>
</dbReference>
<comment type="subcellular location">
    <subcellularLocation>
        <location evidence="1">Cell membrane</location>
        <topology evidence="1">Multi-pass membrane protein</topology>
    </subcellularLocation>
</comment>
<dbReference type="GO" id="GO:0005886">
    <property type="term" value="C:plasma membrane"/>
    <property type="evidence" value="ECO:0007669"/>
    <property type="project" value="UniProtKB-SubCell"/>
</dbReference>
<dbReference type="PROSITE" id="PS00216">
    <property type="entry name" value="SUGAR_TRANSPORT_1"/>
    <property type="match status" value="1"/>
</dbReference>
<protein>
    <submittedName>
        <fullName evidence="11">Transmembrane efflux protein</fullName>
    </submittedName>
</protein>
<feature type="transmembrane region" description="Helical" evidence="9">
    <location>
        <begin position="143"/>
        <end position="166"/>
    </location>
</feature>
<dbReference type="CDD" id="cd17321">
    <property type="entry name" value="MFS_MMR_MDR_like"/>
    <property type="match status" value="1"/>
</dbReference>
<organism evidence="11 12">
    <name type="scientific">Streptomyces xiamenensis</name>
    <dbReference type="NCBI Taxonomy" id="408015"/>
    <lineage>
        <taxon>Bacteria</taxon>
        <taxon>Bacillati</taxon>
        <taxon>Actinomycetota</taxon>
        <taxon>Actinomycetes</taxon>
        <taxon>Kitasatosporales</taxon>
        <taxon>Streptomycetaceae</taxon>
        <taxon>Streptomyces</taxon>
    </lineage>
</organism>
<keyword evidence="7" id="KW-0046">Antibiotic resistance</keyword>
<evidence type="ECO:0000256" key="8">
    <source>
        <dbReference type="SAM" id="MobiDB-lite"/>
    </source>
</evidence>
<evidence type="ECO:0000256" key="4">
    <source>
        <dbReference type="ARBA" id="ARBA00022692"/>
    </source>
</evidence>
<feature type="transmembrane region" description="Helical" evidence="9">
    <location>
        <begin position="233"/>
        <end position="251"/>
    </location>
</feature>
<dbReference type="InterPro" id="IPR036259">
    <property type="entry name" value="MFS_trans_sf"/>
</dbReference>